<dbReference type="GeneID" id="113213991"/>
<dbReference type="OrthoDB" id="10499685at2759"/>
<gene>
    <name evidence="4" type="primary">LOC113213991</name>
</gene>
<dbReference type="KEGG" id="foc:113213991"/>
<feature type="compositionally biased region" description="Basic and acidic residues" evidence="1">
    <location>
        <begin position="600"/>
        <end position="609"/>
    </location>
</feature>
<feature type="signal peptide" evidence="2">
    <location>
        <begin position="1"/>
        <end position="20"/>
    </location>
</feature>
<dbReference type="Proteomes" id="UP000504606">
    <property type="component" value="Unplaced"/>
</dbReference>
<feature type="compositionally biased region" description="Polar residues" evidence="1">
    <location>
        <begin position="580"/>
        <end position="599"/>
    </location>
</feature>
<evidence type="ECO:0000256" key="2">
    <source>
        <dbReference type="SAM" id="SignalP"/>
    </source>
</evidence>
<feature type="compositionally biased region" description="Polar residues" evidence="1">
    <location>
        <begin position="549"/>
        <end position="571"/>
    </location>
</feature>
<feature type="region of interest" description="Disordered" evidence="1">
    <location>
        <begin position="496"/>
        <end position="647"/>
    </location>
</feature>
<dbReference type="AlphaFoldDB" id="A0A6J1T7Z5"/>
<keyword evidence="2" id="KW-0732">Signal</keyword>
<evidence type="ECO:0000256" key="1">
    <source>
        <dbReference type="SAM" id="MobiDB-lite"/>
    </source>
</evidence>
<proteinExistence type="predicted"/>
<evidence type="ECO:0000313" key="4">
    <source>
        <dbReference type="RefSeq" id="XP_026289007.2"/>
    </source>
</evidence>
<keyword evidence="3" id="KW-1185">Reference proteome</keyword>
<organism evidence="3 4">
    <name type="scientific">Frankliniella occidentalis</name>
    <name type="common">Western flower thrips</name>
    <name type="synonym">Euthrips occidentalis</name>
    <dbReference type="NCBI Taxonomy" id="133901"/>
    <lineage>
        <taxon>Eukaryota</taxon>
        <taxon>Metazoa</taxon>
        <taxon>Ecdysozoa</taxon>
        <taxon>Arthropoda</taxon>
        <taxon>Hexapoda</taxon>
        <taxon>Insecta</taxon>
        <taxon>Pterygota</taxon>
        <taxon>Neoptera</taxon>
        <taxon>Paraneoptera</taxon>
        <taxon>Thysanoptera</taxon>
        <taxon>Terebrantia</taxon>
        <taxon>Thripoidea</taxon>
        <taxon>Thripidae</taxon>
        <taxon>Frankliniella</taxon>
    </lineage>
</organism>
<accession>A0A6J1T7Z5</accession>
<sequence length="796" mass="89961">MQSLRRSMIWVILAMQHVYSAPLDEQKIYFPGEHPDGGVESRRSGMQMQSHFVPIQPYQTVGGGPGRNVEWSEDNTHNGEVSRQYHLQHPQLPLYGGYGNGLRGEYQAGEWGPENLNAAVPAKSTSYGISRGSTYQHLSGAHETANYHQGFPHMPGDLHSLSNDALNGEEEVRKQIWSSQHSGETERHQHEPHQVVQTFESGSNGLNSLHGQTISSSKYQTSPDDLTSILDGQSSHKLHPNIKEALDHVIKDFGEASGNTLKQPQRHMVHKISHIKKTTVQNVGREPTQIHSTSSNDDINLSQLIEQLQMLEQSPQHINITWCEEKIKEFLRELRRKQASGVYINQQVQEQTLHQVLTHETSVENTDTKEGVYEPPMTRVTVKPLGGEESTGFIANEQSHINEVSVDQAQEGSSNHEVQMHESFVPEVLTVIPPAFPHQPEIMSHQYEQPKEVPPFISDNSSDLKELELELPEYVPFKHSQSGGIDAFEGITHKETRPLSHSSSQMQAQSEISPAHESNENLPQTTLEEEQSHAAHQEVLMEQQKSKGQHTSIHSSPNEFNNPVNFQTSRQESGKDQHQSETSVTGESNTEIESTLTQQHSKEENHEYGESGDVGNHMVHGRPQAPQEELIASVESSHEQSEHIKEPEQVMNHPTEELANGSLIQVSEQEHHINSHESTSTHTENLHHQQVNYDNLIEELIQLESIPGHQAIDKCEEKIQEFLEILKYQQEQGFGRNQQELERLHQTLIEQAQERSKQLLNVEETSASPTSFWRKVQKKIKKTYQSAKDRAKEAMG</sequence>
<feature type="compositionally biased region" description="Basic and acidic residues" evidence="1">
    <location>
        <begin position="636"/>
        <end position="647"/>
    </location>
</feature>
<reference evidence="4" key="1">
    <citation type="submission" date="2025-08" db="UniProtKB">
        <authorList>
            <consortium name="RefSeq"/>
        </authorList>
    </citation>
    <scope>IDENTIFICATION</scope>
    <source>
        <tissue evidence="4">Whole organism</tissue>
    </source>
</reference>
<name>A0A6J1T7Z5_FRAOC</name>
<evidence type="ECO:0000313" key="3">
    <source>
        <dbReference type="Proteomes" id="UP000504606"/>
    </source>
</evidence>
<feature type="compositionally biased region" description="Polar residues" evidence="1">
    <location>
        <begin position="499"/>
        <end position="512"/>
    </location>
</feature>
<feature type="chain" id="PRO_5039223555" evidence="2">
    <location>
        <begin position="21"/>
        <end position="796"/>
    </location>
</feature>
<dbReference type="RefSeq" id="XP_026289007.2">
    <property type="nucleotide sequence ID" value="XM_026433222.2"/>
</dbReference>
<protein>
    <submittedName>
        <fullName evidence="4">Uncharacterized protein LOC113213991</fullName>
    </submittedName>
</protein>